<feature type="compositionally biased region" description="Low complexity" evidence="2">
    <location>
        <begin position="348"/>
        <end position="358"/>
    </location>
</feature>
<keyword evidence="1" id="KW-0694">RNA-binding</keyword>
<dbReference type="VEuPathDB" id="FungiDB:HGUI_03381"/>
<dbReference type="EMBL" id="FQNF01000084">
    <property type="protein sequence ID" value="SGZ41181.1"/>
    <property type="molecule type" value="Genomic_DNA"/>
</dbReference>
<dbReference type="OrthoDB" id="21643at2759"/>
<name>A0A1L0CQA1_9ASCO</name>
<evidence type="ECO:0000313" key="5">
    <source>
        <dbReference type="Proteomes" id="UP000183365"/>
    </source>
</evidence>
<proteinExistence type="predicted"/>
<evidence type="ECO:0000256" key="1">
    <source>
        <dbReference type="PROSITE-ProRule" id="PRU00176"/>
    </source>
</evidence>
<gene>
    <name evidence="4" type="ORF">HGUI_03381</name>
</gene>
<dbReference type="AlphaFoldDB" id="A0A1L0CQA1"/>
<dbReference type="InterPro" id="IPR000504">
    <property type="entry name" value="RRM_dom"/>
</dbReference>
<dbReference type="PROSITE" id="PS50102">
    <property type="entry name" value="RRM"/>
    <property type="match status" value="1"/>
</dbReference>
<sequence>MDTENNESINQTKSLKKESPVFKRLYVGNLNNILENETLDILFQDIINRFSKYGKILKDKEDPKKSSVYVTKNFGYVTMKFENINKYSQLMKSYNNVNYKGNKLIVQEAKASYKEKLNEEIKQNLLFDNNKYKKLEIKNNYEHYMKMKNIKLSFKDRLQVIPGRNRVTKRNYTKSNKDEATGKLVKYNNKRRQTFRIYLNGELKTFVLKNKKKLWGVQKGRSVRDLAFEFDVNTLSWKNGLGHTIEHLNHSKLGRQDRLELENKKNSEDLGSMDIEEEEIDNDKLADIFSRIDFDKQVEVGEDGLGDKSEYGIDYELKHGLYDSDSEDEQKSHHRDESVKAETDEHSSSQSESASESESSSEDEFMPKFGVAKTSNTETISNTETLRGLFQSKNTFNNENTSSSLKLIVDDDDIDHEKDNEIKKMAEKAKEYISKETTTQLQSFDDNKVMRRDVGLFFPHFNSFFLQPQTSLNKIKTLQIETFEDWDEKFWENRGKWTNEFKNRKRGELKKIRKRQSNSTVLF</sequence>
<evidence type="ECO:0000256" key="2">
    <source>
        <dbReference type="SAM" id="MobiDB-lite"/>
    </source>
</evidence>
<evidence type="ECO:0000259" key="3">
    <source>
        <dbReference type="PROSITE" id="PS50102"/>
    </source>
</evidence>
<protein>
    <recommendedName>
        <fullName evidence="3">RRM domain-containing protein</fullName>
    </recommendedName>
</protein>
<organism evidence="4 5">
    <name type="scientific">Hanseniaspora guilliermondii</name>
    <dbReference type="NCBI Taxonomy" id="56406"/>
    <lineage>
        <taxon>Eukaryota</taxon>
        <taxon>Fungi</taxon>
        <taxon>Dikarya</taxon>
        <taxon>Ascomycota</taxon>
        <taxon>Saccharomycotina</taxon>
        <taxon>Saccharomycetes</taxon>
        <taxon>Saccharomycodales</taxon>
        <taxon>Saccharomycodaceae</taxon>
        <taxon>Hanseniaspora</taxon>
    </lineage>
</organism>
<dbReference type="InterPro" id="IPR012677">
    <property type="entry name" value="Nucleotide-bd_a/b_plait_sf"/>
</dbReference>
<feature type="compositionally biased region" description="Basic and acidic residues" evidence="2">
    <location>
        <begin position="329"/>
        <end position="347"/>
    </location>
</feature>
<accession>A0A1L0CQA1</accession>
<dbReference type="Gene3D" id="3.30.70.330">
    <property type="match status" value="1"/>
</dbReference>
<dbReference type="Proteomes" id="UP000183365">
    <property type="component" value="Unassembled WGS sequence"/>
</dbReference>
<dbReference type="GO" id="GO:0003723">
    <property type="term" value="F:RNA binding"/>
    <property type="evidence" value="ECO:0007669"/>
    <property type="project" value="UniProtKB-UniRule"/>
</dbReference>
<feature type="region of interest" description="Disordered" evidence="2">
    <location>
        <begin position="324"/>
        <end position="366"/>
    </location>
</feature>
<dbReference type="SUPFAM" id="SSF54928">
    <property type="entry name" value="RNA-binding domain, RBD"/>
    <property type="match status" value="1"/>
</dbReference>
<reference evidence="5" key="1">
    <citation type="submission" date="2016-11" db="EMBL/GenBank/DDBJ databases">
        <authorList>
            <person name="Guldener U."/>
        </authorList>
    </citation>
    <scope>NUCLEOTIDE SEQUENCE [LARGE SCALE GENOMIC DNA]</scope>
</reference>
<dbReference type="InterPro" id="IPR035979">
    <property type="entry name" value="RBD_domain_sf"/>
</dbReference>
<feature type="domain" description="RRM" evidence="3">
    <location>
        <begin position="23"/>
        <end position="111"/>
    </location>
</feature>
<evidence type="ECO:0000313" key="4">
    <source>
        <dbReference type="EMBL" id="SGZ41181.1"/>
    </source>
</evidence>
<keyword evidence="5" id="KW-1185">Reference proteome</keyword>